<evidence type="ECO:0000259" key="3">
    <source>
        <dbReference type="Pfam" id="PF13567"/>
    </source>
</evidence>
<dbReference type="Pfam" id="PF13567">
    <property type="entry name" value="DUF4131"/>
    <property type="match status" value="1"/>
</dbReference>
<dbReference type="EMBL" id="LXSL01000021">
    <property type="protein sequence ID" value="OAM27719.1"/>
    <property type="molecule type" value="Genomic_DNA"/>
</dbReference>
<keyword evidence="2" id="KW-0472">Membrane</keyword>
<feature type="region of interest" description="Disordered" evidence="1">
    <location>
        <begin position="189"/>
        <end position="215"/>
    </location>
</feature>
<dbReference type="InterPro" id="IPR025405">
    <property type="entry name" value="DUF4131"/>
</dbReference>
<keyword evidence="5" id="KW-1185">Reference proteome</keyword>
<gene>
    <name evidence="4" type="ORF">A7P95_06275</name>
</gene>
<keyword evidence="2" id="KW-0812">Transmembrane</keyword>
<proteinExistence type="predicted"/>
<feature type="transmembrane region" description="Helical" evidence="2">
    <location>
        <begin position="6"/>
        <end position="39"/>
    </location>
</feature>
<protein>
    <recommendedName>
        <fullName evidence="3">DUF4131 domain-containing protein</fullName>
    </recommendedName>
</protein>
<evidence type="ECO:0000256" key="1">
    <source>
        <dbReference type="SAM" id="MobiDB-lite"/>
    </source>
</evidence>
<keyword evidence="2" id="KW-1133">Transmembrane helix</keyword>
<dbReference type="AlphaFoldDB" id="A0A1A9RXV1"/>
<evidence type="ECO:0000313" key="5">
    <source>
        <dbReference type="Proteomes" id="UP000077885"/>
    </source>
</evidence>
<sequence>MIRGGLWWWIAGVLLAFGLPAAHFAAVASASVVLLALLGCWQRARGAWCLLLGLLYGVWRVQLALAQQWPAEPEFQRVRLDFQVASVAEVSAQAVRFEAWAETEEGWRYRLLVSDRQLREWRPGSRWRMTVRVRPTVGERNANGFDREAWALSRRIDGIASVARERAELAPDTGWQARWQNWRRTRAGRRVGKTGVTTGSRIGSRRRRNIPTARR</sequence>
<reference evidence="5" key="1">
    <citation type="submission" date="2016-05" db="EMBL/GenBank/DDBJ databases">
        <title>Draft genome of Corynebacterium afermentans subsp. afermentans LCDC 88199T.</title>
        <authorList>
            <person name="Bernier A.-M."/>
            <person name="Bernard K."/>
        </authorList>
    </citation>
    <scope>NUCLEOTIDE SEQUENCE [LARGE SCALE GENOMIC DNA]</scope>
    <source>
        <strain evidence="5">NML02-A-017</strain>
    </source>
</reference>
<comment type="caution">
    <text evidence="4">The sequence shown here is derived from an EMBL/GenBank/DDBJ whole genome shotgun (WGS) entry which is preliminary data.</text>
</comment>
<dbReference type="STRING" id="1795827.A7P95_06275"/>
<dbReference type="RefSeq" id="WP_067592783.1">
    <property type="nucleotide sequence ID" value="NZ_LXSL01000021.1"/>
</dbReference>
<feature type="compositionally biased region" description="Low complexity" evidence="1">
    <location>
        <begin position="193"/>
        <end position="202"/>
    </location>
</feature>
<feature type="domain" description="DUF4131" evidence="3">
    <location>
        <begin position="24"/>
        <end position="163"/>
    </location>
</feature>
<organism evidence="4 5">
    <name type="scientific">Eikenella longinqua</name>
    <dbReference type="NCBI Taxonomy" id="1795827"/>
    <lineage>
        <taxon>Bacteria</taxon>
        <taxon>Pseudomonadati</taxon>
        <taxon>Pseudomonadota</taxon>
        <taxon>Betaproteobacteria</taxon>
        <taxon>Neisseriales</taxon>
        <taxon>Neisseriaceae</taxon>
        <taxon>Eikenella</taxon>
    </lineage>
</organism>
<dbReference type="Proteomes" id="UP000077885">
    <property type="component" value="Unassembled WGS sequence"/>
</dbReference>
<name>A0A1A9RXV1_9NEIS</name>
<accession>A0A1A9RXV1</accession>
<evidence type="ECO:0000256" key="2">
    <source>
        <dbReference type="SAM" id="Phobius"/>
    </source>
</evidence>
<feature type="compositionally biased region" description="Basic residues" evidence="1">
    <location>
        <begin position="203"/>
        <end position="215"/>
    </location>
</feature>
<evidence type="ECO:0000313" key="4">
    <source>
        <dbReference type="EMBL" id="OAM27719.1"/>
    </source>
</evidence>